<gene>
    <name evidence="2" type="ORF">UA08_03384</name>
</gene>
<comment type="caution">
    <text evidence="2">The sequence shown here is derived from an EMBL/GenBank/DDBJ whole genome shotgun (WGS) entry which is preliminary data.</text>
</comment>
<feature type="compositionally biased region" description="Basic residues" evidence="1">
    <location>
        <begin position="1"/>
        <end position="12"/>
    </location>
</feature>
<protein>
    <submittedName>
        <fullName evidence="2">Uncharacterized protein</fullName>
    </submittedName>
</protein>
<dbReference type="GeneID" id="31003139"/>
<dbReference type="AlphaFoldDB" id="A0A225AP10"/>
<dbReference type="Proteomes" id="UP000214365">
    <property type="component" value="Unassembled WGS sequence"/>
</dbReference>
<sequence length="488" mass="55386">MARLHAKRRRAKQNQTERSVNYLNNVSTNLHDEDDDDENSSHAENNEPSDNELSVSQSSAGEDSDAEAGPSSQPAVQTRKSKFVGVVVKNKVLTDSSNRRKSHSHNPATGVGGLHQDEEVPESEESEESEGSEDSVSSEDLEDSEELSENEDVTERDFERNNAKQTASRRRGKSTEEAHGVAENVSEWAAVTRPRTRIIDRMEESSSRANESSSRKRRRTTDVIENEPQRTRRRLQLPIHSDNIAPSGAGEPEEFAQWEASMVVETASAEEREVVIYDETIYDDATKIMGLERPWRDLMDGCQKIKAAETNETQSFKGIKDICGRIQALGDIYKRIQRDRATGSFTSRTWERAEHSLKPISDDADMLQLKIMKRANEAKHSNDFRIRADANEYAEQIYKHVVTDLSELALECLKAYYSEDNEWLLTGGFIAVMNILDVTGKINNTLSSLKKRDLINTTRDISRVIRIPLRVICDRLIRCEMEERQRGR</sequence>
<dbReference type="STRING" id="1441469.A0A225AP10"/>
<feature type="compositionally biased region" description="Basic and acidic residues" evidence="1">
    <location>
        <begin position="153"/>
        <end position="162"/>
    </location>
</feature>
<dbReference type="EMBL" id="LFMY01000004">
    <property type="protein sequence ID" value="OKL61213.1"/>
    <property type="molecule type" value="Genomic_DNA"/>
</dbReference>
<feature type="compositionally biased region" description="Polar residues" evidence="1">
    <location>
        <begin position="13"/>
        <end position="28"/>
    </location>
</feature>
<feature type="compositionally biased region" description="Polar residues" evidence="1">
    <location>
        <begin position="51"/>
        <end position="61"/>
    </location>
</feature>
<accession>A0A225AP10</accession>
<reference evidence="2 3" key="1">
    <citation type="submission" date="2015-06" db="EMBL/GenBank/DDBJ databases">
        <title>Talaromyces atroroseus IBT 11181 draft genome.</title>
        <authorList>
            <person name="Rasmussen K.B."/>
            <person name="Rasmussen S."/>
            <person name="Petersen B."/>
            <person name="Sicheritz-Ponten T."/>
            <person name="Mortensen U.H."/>
            <person name="Thrane U."/>
        </authorList>
    </citation>
    <scope>NUCLEOTIDE SEQUENCE [LARGE SCALE GENOMIC DNA]</scope>
    <source>
        <strain evidence="2 3">IBT 11181</strain>
    </source>
</reference>
<evidence type="ECO:0000313" key="2">
    <source>
        <dbReference type="EMBL" id="OKL61213.1"/>
    </source>
</evidence>
<organism evidence="2 3">
    <name type="scientific">Talaromyces atroroseus</name>
    <dbReference type="NCBI Taxonomy" id="1441469"/>
    <lineage>
        <taxon>Eukaryota</taxon>
        <taxon>Fungi</taxon>
        <taxon>Dikarya</taxon>
        <taxon>Ascomycota</taxon>
        <taxon>Pezizomycotina</taxon>
        <taxon>Eurotiomycetes</taxon>
        <taxon>Eurotiomycetidae</taxon>
        <taxon>Eurotiales</taxon>
        <taxon>Trichocomaceae</taxon>
        <taxon>Talaromyces</taxon>
        <taxon>Talaromyces sect. Trachyspermi</taxon>
    </lineage>
</organism>
<dbReference type="OrthoDB" id="4227018at2759"/>
<evidence type="ECO:0000313" key="3">
    <source>
        <dbReference type="Proteomes" id="UP000214365"/>
    </source>
</evidence>
<evidence type="ECO:0000256" key="1">
    <source>
        <dbReference type="SAM" id="MobiDB-lite"/>
    </source>
</evidence>
<proteinExistence type="predicted"/>
<feature type="region of interest" description="Disordered" evidence="1">
    <location>
        <begin position="1"/>
        <end position="235"/>
    </location>
</feature>
<keyword evidence="3" id="KW-1185">Reference proteome</keyword>
<feature type="compositionally biased region" description="Basic and acidic residues" evidence="1">
    <location>
        <begin position="197"/>
        <end position="206"/>
    </location>
</feature>
<name>A0A225AP10_TALAT</name>
<feature type="compositionally biased region" description="Acidic residues" evidence="1">
    <location>
        <begin position="119"/>
        <end position="152"/>
    </location>
</feature>
<dbReference type="RefSeq" id="XP_020121334.1">
    <property type="nucleotide sequence ID" value="XM_020265679.1"/>
</dbReference>